<evidence type="ECO:0000313" key="3">
    <source>
        <dbReference type="EMBL" id="GAK69115.1"/>
    </source>
</evidence>
<dbReference type="InterPro" id="IPR003788">
    <property type="entry name" value="NDUFAF7"/>
</dbReference>
<dbReference type="AlphaFoldDB" id="A0A081CR19"/>
<dbReference type="RefSeq" id="WP_045228686.1">
    <property type="nucleotide sequence ID" value="NZ_BBJU01000003.1"/>
</dbReference>
<dbReference type="Proteomes" id="UP000028701">
    <property type="component" value="Unassembled WGS sequence"/>
</dbReference>
<dbReference type="PANTHER" id="PTHR12049">
    <property type="entry name" value="PROTEIN ARGININE METHYLTRANSFERASE NDUFAF7, MITOCHONDRIAL"/>
    <property type="match status" value="1"/>
</dbReference>
<dbReference type="EMBL" id="BBJU01000003">
    <property type="protein sequence ID" value="GAK69115.1"/>
    <property type="molecule type" value="Genomic_DNA"/>
</dbReference>
<dbReference type="GO" id="GO:0032259">
    <property type="term" value="P:methylation"/>
    <property type="evidence" value="ECO:0007669"/>
    <property type="project" value="UniProtKB-KW"/>
</dbReference>
<dbReference type="InterPro" id="IPR029063">
    <property type="entry name" value="SAM-dependent_MTases_sf"/>
</dbReference>
<reference evidence="3 4" key="1">
    <citation type="submission" date="2014-08" db="EMBL/GenBank/DDBJ databases">
        <title>Whole genome shotgun sequence of Rhizobium rubi NBRC 13261.</title>
        <authorList>
            <person name="Katano-Makiyama Y."/>
            <person name="Hosoyama A."/>
            <person name="Hashimoto M."/>
            <person name="Hosoyama Y."/>
            <person name="Noguchi M."/>
            <person name="Tsuchikane K."/>
            <person name="Uohara A."/>
            <person name="Ohji S."/>
            <person name="Ichikawa N."/>
            <person name="Kimura A."/>
            <person name="Yamazoe A."/>
            <person name="Fujita N."/>
        </authorList>
    </citation>
    <scope>NUCLEOTIDE SEQUENCE [LARGE SCALE GENOMIC DNA]</scope>
    <source>
        <strain evidence="3 4">NBRC 13261</strain>
    </source>
</reference>
<name>A0A081CR19_9HYPH</name>
<comment type="caution">
    <text evidence="3">The sequence shown here is derived from an EMBL/GenBank/DDBJ whole genome shotgun (WGS) entry which is preliminary data.</text>
</comment>
<sequence>MPTPLARRIKSLIRLNGPMSVTDFFALCLADPEHGYYKTRQPFGRTGDFVTAPEISQLFGEMLGVFIVHAWHRHGTLAPVRLVEIGPGRGTMMADMLRVIQRIAPPLYESMSVHLVETSPRLTETQQQTLAIHGDKIVWHESFDDVPPGFLLIAANELFDAIPIRQFVKTPQGFRERVVAMDADDELIFTAGLASIDPELLPPLPERQPVGTIFEYSPAREAVMAAIAQRLKSQGGVAVIIDYGYIVSGYGDTLQALRMHEYDPVLAHPGEADLTSHVDFESLMKTAERHGAHVNGCLPQGDFLYGLGLRERAEALAAKADPDQTMEIAEAVNRLAGEGAGKMGELFKVLAVSSTPVHLLPFRPLD</sequence>
<dbReference type="InterPro" id="IPR038375">
    <property type="entry name" value="NDUFAF7_sf"/>
</dbReference>
<keyword evidence="1" id="KW-0489">Methyltransferase</keyword>
<organism evidence="3 4">
    <name type="scientific">Agrobacterium rubi TR3 = NBRC 13261</name>
    <dbReference type="NCBI Taxonomy" id="1368415"/>
    <lineage>
        <taxon>Bacteria</taxon>
        <taxon>Pseudomonadati</taxon>
        <taxon>Pseudomonadota</taxon>
        <taxon>Alphaproteobacteria</taxon>
        <taxon>Hyphomicrobiales</taxon>
        <taxon>Rhizobiaceae</taxon>
        <taxon>Rhizobium/Agrobacterium group</taxon>
        <taxon>Agrobacterium</taxon>
    </lineage>
</organism>
<dbReference type="Gene3D" id="3.40.50.12710">
    <property type="match status" value="1"/>
</dbReference>
<proteinExistence type="predicted"/>
<dbReference type="OrthoDB" id="9794208at2"/>
<dbReference type="eggNOG" id="COG1565">
    <property type="taxonomic scope" value="Bacteria"/>
</dbReference>
<evidence type="ECO:0000313" key="4">
    <source>
        <dbReference type="Proteomes" id="UP000028701"/>
    </source>
</evidence>
<dbReference type="PANTHER" id="PTHR12049:SF7">
    <property type="entry name" value="PROTEIN ARGININE METHYLTRANSFERASE NDUFAF7, MITOCHONDRIAL"/>
    <property type="match status" value="1"/>
</dbReference>
<gene>
    <name evidence="3" type="ORF">RRU01S_03_02870</name>
</gene>
<evidence type="ECO:0000256" key="2">
    <source>
        <dbReference type="ARBA" id="ARBA00022679"/>
    </source>
</evidence>
<evidence type="ECO:0000256" key="1">
    <source>
        <dbReference type="ARBA" id="ARBA00022603"/>
    </source>
</evidence>
<protein>
    <recommendedName>
        <fullName evidence="5">TetR family transcriptional regulator</fullName>
    </recommendedName>
</protein>
<dbReference type="Pfam" id="PF02636">
    <property type="entry name" value="Methyltransf_28"/>
    <property type="match status" value="1"/>
</dbReference>
<evidence type="ECO:0008006" key="5">
    <source>
        <dbReference type="Google" id="ProtNLM"/>
    </source>
</evidence>
<dbReference type="SUPFAM" id="SSF53335">
    <property type="entry name" value="S-adenosyl-L-methionine-dependent methyltransferases"/>
    <property type="match status" value="1"/>
</dbReference>
<dbReference type="GO" id="GO:0035243">
    <property type="term" value="F:protein-arginine omega-N symmetric methyltransferase activity"/>
    <property type="evidence" value="ECO:0007669"/>
    <property type="project" value="TreeGrafter"/>
</dbReference>
<keyword evidence="2" id="KW-0808">Transferase</keyword>
<accession>A0A081CR19</accession>